<evidence type="ECO:0000256" key="3">
    <source>
        <dbReference type="ARBA" id="ARBA00012438"/>
    </source>
</evidence>
<dbReference type="SMART" id="SM00387">
    <property type="entry name" value="HATPase_c"/>
    <property type="match status" value="1"/>
</dbReference>
<accession>A0A6N2SLY1</accession>
<keyword evidence="8" id="KW-1133">Transmembrane helix</keyword>
<dbReference type="Pfam" id="PF00672">
    <property type="entry name" value="HAMP"/>
    <property type="match status" value="1"/>
</dbReference>
<sequence length="500" mass="57157">MEAEKKKRRRWRDIPLATKMILAVGSIMIMMLVINMILYEQVNKTIKRMDTVYSSNVDLTDLSASLENVQQALYSYLSVKTSDSLENYYRCEQDYRYLLENLSSQISSNPTKLLERNIRQMSETYLSLTGEGVAAKRGRNVEKYKEIYDQSQKIYGYINTYIYELNSRQFRNNSSSYQTLREALRYLEISSLVLMAVMMGIGALVLFAITKGMIEPLANLAETAHLVGQGNFDVKMTKTDSLDEVGVVTRAFNTMVESLGEYVVRTKESMEKEQQMMEKELLMKNHLKEAQLKYLQSQINPHFLFNSLNAGAQLAMMEDAEKTCIFVEKMADFFRYNVKKGLEDASLGEELTAVENYIYILNVRFAGDIHFTKKVDESIMECRVPSMILQPLVENAVNHGIRNIDWEGKILLEITGLEDNILIRVKDNGKGMSEERIREVLDGCMEDTGEQSDSTGVGMNNVISRLELYYDKKNLVEIKSPGENMGTEIILTLPRTGGEK</sequence>
<dbReference type="SUPFAM" id="SSF158472">
    <property type="entry name" value="HAMP domain-like"/>
    <property type="match status" value="1"/>
</dbReference>
<name>A0A6N2SLY1_9FIRM</name>
<comment type="catalytic activity">
    <reaction evidence="1">
        <text>ATP + protein L-histidine = ADP + protein N-phospho-L-histidine.</text>
        <dbReference type="EC" id="2.7.13.3"/>
    </reaction>
</comment>
<dbReference type="RefSeq" id="WP_412110004.1">
    <property type="nucleotide sequence ID" value="NZ_CACRST010000011.1"/>
</dbReference>
<organism evidence="11">
    <name type="scientific">Blautia glucerasea</name>
    <dbReference type="NCBI Taxonomy" id="536633"/>
    <lineage>
        <taxon>Bacteria</taxon>
        <taxon>Bacillati</taxon>
        <taxon>Bacillota</taxon>
        <taxon>Clostridia</taxon>
        <taxon>Lachnospirales</taxon>
        <taxon>Lachnospiraceae</taxon>
        <taxon>Blautia</taxon>
    </lineage>
</organism>
<dbReference type="EMBL" id="CACRST010000011">
    <property type="protein sequence ID" value="VYS94487.1"/>
    <property type="molecule type" value="Genomic_DNA"/>
</dbReference>
<protein>
    <recommendedName>
        <fullName evidence="3">histidine kinase</fullName>
        <ecNumber evidence="3">2.7.13.3</ecNumber>
    </recommendedName>
</protein>
<dbReference type="Pfam" id="PF02518">
    <property type="entry name" value="HATPase_c"/>
    <property type="match status" value="1"/>
</dbReference>
<dbReference type="PROSITE" id="PS50885">
    <property type="entry name" value="HAMP"/>
    <property type="match status" value="1"/>
</dbReference>
<evidence type="ECO:0000256" key="8">
    <source>
        <dbReference type="SAM" id="Phobius"/>
    </source>
</evidence>
<reference evidence="11" key="1">
    <citation type="submission" date="2019-11" db="EMBL/GenBank/DDBJ databases">
        <authorList>
            <person name="Feng L."/>
        </authorList>
    </citation>
    <scope>NUCLEOTIDE SEQUENCE</scope>
    <source>
        <strain evidence="11">BgluceraseaLFYP119</strain>
    </source>
</reference>
<dbReference type="PANTHER" id="PTHR34220:SF7">
    <property type="entry name" value="SENSOR HISTIDINE KINASE YPDA"/>
    <property type="match status" value="1"/>
</dbReference>
<evidence type="ECO:0000313" key="11">
    <source>
        <dbReference type="EMBL" id="VYS94487.1"/>
    </source>
</evidence>
<dbReference type="CDD" id="cd06225">
    <property type="entry name" value="HAMP"/>
    <property type="match status" value="1"/>
</dbReference>
<feature type="transmembrane region" description="Helical" evidence="8">
    <location>
        <begin position="186"/>
        <end position="209"/>
    </location>
</feature>
<evidence type="ECO:0000259" key="10">
    <source>
        <dbReference type="PROSITE" id="PS50885"/>
    </source>
</evidence>
<evidence type="ECO:0000256" key="1">
    <source>
        <dbReference type="ARBA" id="ARBA00000085"/>
    </source>
</evidence>
<dbReference type="InterPro" id="IPR003594">
    <property type="entry name" value="HATPase_dom"/>
</dbReference>
<keyword evidence="8" id="KW-0472">Membrane</keyword>
<keyword evidence="6 11" id="KW-0418">Kinase</keyword>
<dbReference type="InterPro" id="IPR010559">
    <property type="entry name" value="Sig_transdc_His_kin_internal"/>
</dbReference>
<feature type="domain" description="HAMP" evidence="10">
    <location>
        <begin position="211"/>
        <end position="264"/>
    </location>
</feature>
<dbReference type="AlphaFoldDB" id="A0A6N2SLY1"/>
<dbReference type="PANTHER" id="PTHR34220">
    <property type="entry name" value="SENSOR HISTIDINE KINASE YPDA"/>
    <property type="match status" value="1"/>
</dbReference>
<dbReference type="InterPro" id="IPR036890">
    <property type="entry name" value="HATPase_C_sf"/>
</dbReference>
<keyword evidence="7" id="KW-0902">Two-component regulatory system</keyword>
<dbReference type="Gene3D" id="6.10.340.10">
    <property type="match status" value="1"/>
</dbReference>
<keyword evidence="5 11" id="KW-0808">Transferase</keyword>
<dbReference type="PROSITE" id="PS50109">
    <property type="entry name" value="HIS_KIN"/>
    <property type="match status" value="1"/>
</dbReference>
<feature type="domain" description="Histidine kinase" evidence="9">
    <location>
        <begin position="388"/>
        <end position="497"/>
    </location>
</feature>
<feature type="transmembrane region" description="Helical" evidence="8">
    <location>
        <begin position="20"/>
        <end position="39"/>
    </location>
</feature>
<evidence type="ECO:0000256" key="6">
    <source>
        <dbReference type="ARBA" id="ARBA00022777"/>
    </source>
</evidence>
<dbReference type="Pfam" id="PF06580">
    <property type="entry name" value="His_kinase"/>
    <property type="match status" value="1"/>
</dbReference>
<keyword evidence="8" id="KW-0812">Transmembrane</keyword>
<dbReference type="SMART" id="SM00304">
    <property type="entry name" value="HAMP"/>
    <property type="match status" value="1"/>
</dbReference>
<gene>
    <name evidence="11" type="primary">ypdA_2</name>
    <name evidence="11" type="ORF">BGLFYP119_01205</name>
</gene>
<dbReference type="GO" id="GO:0000155">
    <property type="term" value="F:phosphorelay sensor kinase activity"/>
    <property type="evidence" value="ECO:0007669"/>
    <property type="project" value="InterPro"/>
</dbReference>
<dbReference type="SUPFAM" id="SSF55874">
    <property type="entry name" value="ATPase domain of HSP90 chaperone/DNA topoisomerase II/histidine kinase"/>
    <property type="match status" value="1"/>
</dbReference>
<evidence type="ECO:0000256" key="7">
    <source>
        <dbReference type="ARBA" id="ARBA00023012"/>
    </source>
</evidence>
<dbReference type="Gene3D" id="3.30.565.10">
    <property type="entry name" value="Histidine kinase-like ATPase, C-terminal domain"/>
    <property type="match status" value="1"/>
</dbReference>
<comment type="subcellular location">
    <subcellularLocation>
        <location evidence="2">Membrane</location>
    </subcellularLocation>
</comment>
<proteinExistence type="predicted"/>
<evidence type="ECO:0000259" key="9">
    <source>
        <dbReference type="PROSITE" id="PS50109"/>
    </source>
</evidence>
<evidence type="ECO:0000256" key="2">
    <source>
        <dbReference type="ARBA" id="ARBA00004370"/>
    </source>
</evidence>
<dbReference type="GO" id="GO:0016020">
    <property type="term" value="C:membrane"/>
    <property type="evidence" value="ECO:0007669"/>
    <property type="project" value="UniProtKB-SubCell"/>
</dbReference>
<dbReference type="InterPro" id="IPR005467">
    <property type="entry name" value="His_kinase_dom"/>
</dbReference>
<keyword evidence="4" id="KW-0597">Phosphoprotein</keyword>
<dbReference type="EC" id="2.7.13.3" evidence="3"/>
<evidence type="ECO:0000256" key="5">
    <source>
        <dbReference type="ARBA" id="ARBA00022679"/>
    </source>
</evidence>
<dbReference type="InterPro" id="IPR050640">
    <property type="entry name" value="Bact_2-comp_sensor_kinase"/>
</dbReference>
<dbReference type="InterPro" id="IPR003660">
    <property type="entry name" value="HAMP_dom"/>
</dbReference>
<evidence type="ECO:0000256" key="4">
    <source>
        <dbReference type="ARBA" id="ARBA00022553"/>
    </source>
</evidence>